<proteinExistence type="predicted"/>
<dbReference type="AlphaFoldDB" id="A0A5B0RAQ7"/>
<accession>A0A5B0RAQ7</accession>
<dbReference type="EMBL" id="VDEP01000236">
    <property type="protein sequence ID" value="KAA1122422.1"/>
    <property type="molecule type" value="Genomic_DNA"/>
</dbReference>
<reference evidence="1 2" key="1">
    <citation type="submission" date="2019-05" db="EMBL/GenBank/DDBJ databases">
        <title>Emergence of the Ug99 lineage of the wheat stem rust pathogen through somatic hybridization.</title>
        <authorList>
            <person name="Li F."/>
            <person name="Upadhyaya N.M."/>
            <person name="Sperschneider J."/>
            <person name="Matny O."/>
            <person name="Nguyen-Phuc H."/>
            <person name="Mago R."/>
            <person name="Raley C."/>
            <person name="Miller M.E."/>
            <person name="Silverstein K.A.T."/>
            <person name="Henningsen E."/>
            <person name="Hirsch C.D."/>
            <person name="Visser B."/>
            <person name="Pretorius Z.A."/>
            <person name="Steffenson B.J."/>
            <person name="Schwessinger B."/>
            <person name="Dodds P.N."/>
            <person name="Figueroa M."/>
        </authorList>
    </citation>
    <scope>NUCLEOTIDE SEQUENCE [LARGE SCALE GENOMIC DNA]</scope>
    <source>
        <strain evidence="1 2">Ug99</strain>
    </source>
</reference>
<sequence length="57" mass="6472">MSLVTSHPSFFFVLYMFKLNDRPSRAEPSRAEPSRSPEIMADDVLGCGFYLLRKSCA</sequence>
<protein>
    <submittedName>
        <fullName evidence="1">Uncharacterized protein</fullName>
    </submittedName>
</protein>
<comment type="caution">
    <text evidence="1">The sequence shown here is derived from an EMBL/GenBank/DDBJ whole genome shotgun (WGS) entry which is preliminary data.</text>
</comment>
<name>A0A5B0RAQ7_PUCGR</name>
<dbReference type="Proteomes" id="UP000325313">
    <property type="component" value="Unassembled WGS sequence"/>
</dbReference>
<gene>
    <name evidence="1" type="ORF">PGTUg99_037539</name>
</gene>
<organism evidence="1 2">
    <name type="scientific">Puccinia graminis f. sp. tritici</name>
    <dbReference type="NCBI Taxonomy" id="56615"/>
    <lineage>
        <taxon>Eukaryota</taxon>
        <taxon>Fungi</taxon>
        <taxon>Dikarya</taxon>
        <taxon>Basidiomycota</taxon>
        <taxon>Pucciniomycotina</taxon>
        <taxon>Pucciniomycetes</taxon>
        <taxon>Pucciniales</taxon>
        <taxon>Pucciniaceae</taxon>
        <taxon>Puccinia</taxon>
    </lineage>
</organism>
<evidence type="ECO:0000313" key="2">
    <source>
        <dbReference type="Proteomes" id="UP000325313"/>
    </source>
</evidence>
<evidence type="ECO:0000313" key="1">
    <source>
        <dbReference type="EMBL" id="KAA1122422.1"/>
    </source>
</evidence>